<keyword evidence="6" id="KW-1185">Reference proteome</keyword>
<evidence type="ECO:0000256" key="2">
    <source>
        <dbReference type="ARBA" id="ARBA00023277"/>
    </source>
</evidence>
<dbReference type="GO" id="GO:0005996">
    <property type="term" value="P:monosaccharide metabolic process"/>
    <property type="evidence" value="ECO:0007669"/>
    <property type="project" value="InterPro"/>
</dbReference>
<keyword evidence="1 4" id="KW-0413">Isomerase</keyword>
<evidence type="ECO:0000313" key="4">
    <source>
        <dbReference type="EMBL" id="SHG06179.1"/>
    </source>
</evidence>
<dbReference type="InterPro" id="IPR009015">
    <property type="entry name" value="Fucose_isomerase_N/cen_sf"/>
</dbReference>
<evidence type="ECO:0000313" key="5">
    <source>
        <dbReference type="Proteomes" id="UP000184089"/>
    </source>
</evidence>
<sequence length="396" mass="43109">MKIGVYDLQTANLNADRPGRDSDPFFSQLEKALGQPLVHCQPEELAGCDLPLVFIGGGGSEGFFLQQLPKLEGPIFLLTTGGNNSLAASLEILSYLQRHGRSGEILHGSCEKVAARILLLARVFGARRSLRGAKLGSVGAPSDWLIASGVNPQSVKQVSGLELVDISMEEFMREIDRHEYTPNAFTEEALAKKYSPEDTEKSLWIYGALKRLCEKYGLLGVTVRCFDLLPTVKGTSCLALAILNAEGIYAGCEGDMTSLISMAVMGQLTGKPVFMCNPSRLDAEESEIVLAHCTLPMQMPQSYTFTTHFESGLGVALDGQIAPGPCTVFKCAGDFSRHFAAAGTIVENLQDPTLCRTQIRVRLPGGVDYFTREPIGNHHLVCLGDETEAIEEFFRW</sequence>
<reference evidence="4" key="1">
    <citation type="submission" date="2016-11" db="EMBL/GenBank/DDBJ databases">
        <authorList>
            <person name="Varghese N."/>
            <person name="Submissions S."/>
        </authorList>
    </citation>
    <scope>NUCLEOTIDE SEQUENCE</scope>
    <source>
        <strain evidence="4">DSM 4029</strain>
    </source>
</reference>
<dbReference type="GO" id="GO:0016861">
    <property type="term" value="F:intramolecular oxidoreductase activity, interconverting aldoses and ketoses"/>
    <property type="evidence" value="ECO:0007669"/>
    <property type="project" value="InterPro"/>
</dbReference>
<comment type="caution">
    <text evidence="4">The sequence shown here is derived from an EMBL/GenBank/DDBJ whole genome shotgun (WGS) entry which is preliminary data.</text>
</comment>
<dbReference type="PANTHER" id="PTHR36120">
    <property type="entry name" value="FUCOSE ISOMERASE"/>
    <property type="match status" value="1"/>
</dbReference>
<gene>
    <name evidence="3" type="ORF">GT747_13170</name>
    <name evidence="4" type="ORF">SAMN05444424_1327</name>
</gene>
<dbReference type="Proteomes" id="UP000474718">
    <property type="component" value="Unassembled WGS sequence"/>
</dbReference>
<dbReference type="Proteomes" id="UP000184089">
    <property type="component" value="Unassembled WGS sequence"/>
</dbReference>
<dbReference type="RefSeq" id="WP_021660609.1">
    <property type="nucleotide sequence ID" value="NZ_FQVY01000002.1"/>
</dbReference>
<reference evidence="3 6" key="3">
    <citation type="journal article" date="2019" name="Nat. Med.">
        <title>A library of human gut bacterial isolates paired with longitudinal multiomics data enables mechanistic microbiome research.</title>
        <authorList>
            <person name="Poyet M."/>
            <person name="Groussin M."/>
            <person name="Gibbons S.M."/>
            <person name="Avila-Pacheco J."/>
            <person name="Jiang X."/>
            <person name="Kearney S.M."/>
            <person name="Perrotta A.R."/>
            <person name="Berdy B."/>
            <person name="Zhao S."/>
            <person name="Lieberman T.D."/>
            <person name="Swanson P.K."/>
            <person name="Smith M."/>
            <person name="Roesemann S."/>
            <person name="Alexander J.E."/>
            <person name="Rich S.A."/>
            <person name="Livny J."/>
            <person name="Vlamakis H."/>
            <person name="Clish C."/>
            <person name="Bullock K."/>
            <person name="Deik A."/>
            <person name="Scott J."/>
            <person name="Pierce K.A."/>
            <person name="Xavier R.J."/>
            <person name="Alm E.J."/>
        </authorList>
    </citation>
    <scope>NUCLEOTIDE SEQUENCE [LARGE SCALE GENOMIC DNA]</scope>
    <source>
        <strain evidence="3 6">BIOML-A2</strain>
    </source>
</reference>
<evidence type="ECO:0000313" key="6">
    <source>
        <dbReference type="Proteomes" id="UP000474718"/>
    </source>
</evidence>
<dbReference type="SUPFAM" id="SSF53743">
    <property type="entry name" value="FucI/AraA N-terminal and middle domains"/>
    <property type="match status" value="1"/>
</dbReference>
<protein>
    <submittedName>
        <fullName evidence="4">L-fucose isomerase</fullName>
    </submittedName>
</protein>
<dbReference type="AlphaFoldDB" id="A0AAQ1RVS5"/>
<reference evidence="5" key="2">
    <citation type="submission" date="2016-11" db="EMBL/GenBank/DDBJ databases">
        <authorList>
            <person name="Jaros S."/>
            <person name="Januszkiewicz K."/>
            <person name="Wedrychowicz H."/>
        </authorList>
    </citation>
    <scope>NUCLEOTIDE SEQUENCE [LARGE SCALE GENOMIC DNA]</scope>
    <source>
        <strain evidence="5">DSM 4029</strain>
    </source>
</reference>
<name>A0AAQ1RVS5_9FIRM</name>
<keyword evidence="2" id="KW-0119">Carbohydrate metabolism</keyword>
<accession>A0AAQ1RVS5</accession>
<evidence type="ECO:0000313" key="3">
    <source>
        <dbReference type="EMBL" id="MZL70702.1"/>
    </source>
</evidence>
<dbReference type="GO" id="GO:0005737">
    <property type="term" value="C:cytoplasm"/>
    <property type="evidence" value="ECO:0007669"/>
    <property type="project" value="InterPro"/>
</dbReference>
<dbReference type="PANTHER" id="PTHR36120:SF2">
    <property type="entry name" value="FUCOSE ISOMERASE"/>
    <property type="match status" value="1"/>
</dbReference>
<dbReference type="EMBL" id="WWVX01000009">
    <property type="protein sequence ID" value="MZL70702.1"/>
    <property type="molecule type" value="Genomic_DNA"/>
</dbReference>
<dbReference type="EMBL" id="FQVY01000002">
    <property type="protein sequence ID" value="SHG06179.1"/>
    <property type="molecule type" value="Genomic_DNA"/>
</dbReference>
<evidence type="ECO:0000256" key="1">
    <source>
        <dbReference type="ARBA" id="ARBA00023235"/>
    </source>
</evidence>
<organism evidence="4 5">
    <name type="scientific">Bittarella massiliensis</name>
    <name type="common">ex Durand et al. 2017</name>
    <dbReference type="NCBI Taxonomy" id="1720313"/>
    <lineage>
        <taxon>Bacteria</taxon>
        <taxon>Bacillati</taxon>
        <taxon>Bacillota</taxon>
        <taxon>Clostridia</taxon>
        <taxon>Eubacteriales</taxon>
        <taxon>Oscillospiraceae</taxon>
        <taxon>Bittarella (ex Durand et al. 2017)</taxon>
    </lineage>
</organism>
<proteinExistence type="predicted"/>